<evidence type="ECO:0000256" key="2">
    <source>
        <dbReference type="ARBA" id="ARBA00007840"/>
    </source>
</evidence>
<dbReference type="InterPro" id="IPR050491">
    <property type="entry name" value="AmpC-like"/>
</dbReference>
<dbReference type="GO" id="GO:0017001">
    <property type="term" value="P:antibiotic catabolic process"/>
    <property type="evidence" value="ECO:0007669"/>
    <property type="project" value="InterPro"/>
</dbReference>
<dbReference type="InterPro" id="IPR001586">
    <property type="entry name" value="Beta-lactam_class-C_AS"/>
</dbReference>
<keyword evidence="4 6" id="KW-0378">Hydrolase</keyword>
<dbReference type="InterPro" id="IPR012338">
    <property type="entry name" value="Beta-lactam/transpept-like"/>
</dbReference>
<dbReference type="PANTHER" id="PTHR46825:SF8">
    <property type="entry name" value="BETA-LACTAMASE-RELATED"/>
    <property type="match status" value="1"/>
</dbReference>
<feature type="domain" description="Beta-lactamase-related" evidence="8">
    <location>
        <begin position="38"/>
        <end position="385"/>
    </location>
</feature>
<comment type="catalytic activity">
    <reaction evidence="1 6">
        <text>a beta-lactam + H2O = a substituted beta-amino acid</text>
        <dbReference type="Rhea" id="RHEA:20401"/>
        <dbReference type="ChEBI" id="CHEBI:15377"/>
        <dbReference type="ChEBI" id="CHEBI:35627"/>
        <dbReference type="ChEBI" id="CHEBI:140347"/>
        <dbReference type="EC" id="3.5.2.6"/>
    </reaction>
</comment>
<evidence type="ECO:0000313" key="9">
    <source>
        <dbReference type="EMBL" id="MQW69939.1"/>
    </source>
</evidence>
<dbReference type="InterPro" id="IPR001466">
    <property type="entry name" value="Beta-lactam-related"/>
</dbReference>
<evidence type="ECO:0000256" key="5">
    <source>
        <dbReference type="ARBA" id="ARBA00023251"/>
    </source>
</evidence>
<dbReference type="RefSeq" id="WP_153412952.1">
    <property type="nucleotide sequence ID" value="NZ_WISB01000087.1"/>
</dbReference>
<evidence type="ECO:0000256" key="3">
    <source>
        <dbReference type="ARBA" id="ARBA00012865"/>
    </source>
</evidence>
<dbReference type="AlphaFoldDB" id="A0A6G1WJN7"/>
<evidence type="ECO:0000259" key="8">
    <source>
        <dbReference type="Pfam" id="PF00144"/>
    </source>
</evidence>
<name>A0A6G1WJN7_9HYPH</name>
<dbReference type="GO" id="GO:0030288">
    <property type="term" value="C:outer membrane-bounded periplasmic space"/>
    <property type="evidence" value="ECO:0007669"/>
    <property type="project" value="InterPro"/>
</dbReference>
<dbReference type="EMBL" id="WISB01000087">
    <property type="protein sequence ID" value="MQW69939.1"/>
    <property type="molecule type" value="Genomic_DNA"/>
</dbReference>
<sequence length="396" mass="42461">MTKISIGATGMAAIALLSCGGGAHAAGQGDEGQLARVVDEAIRPLMEENGVPGMAIAVTVRGKRYVFNYGLASKEGGKKVTDDTMFEIGSISKTFTATLAAYAEARGNLSLAEPASKYLPALSGTPFDEIRLLDLGTYAAGGLPLQFPDAVSGEESMIEYFKSWRPTYAAGTYRLYSNPSIGLFGYLAAKSMGAPFADLMEETVIRGLALKNTFISVPDDRMDDYAYGYSKAGKPIRVTRGVFDSQGYGVKTTAADLLRFVEASIDDTGLEEMLRHAITATHTGYFKVGPMTQGLGWEMYAYPPKLDDLLTGNSARMALEPSKVDKIVPPSAPRKDIWINKTGSTNGFGAYTAFVPAERIGIVMLANRNYPIAARVKAAYRILSTLDDKLGSADPR</sequence>
<dbReference type="InterPro" id="IPR058136">
    <property type="entry name" value="AmpC"/>
</dbReference>
<feature type="chain" id="PRO_5026241757" description="Beta-lactamase" evidence="7">
    <location>
        <begin position="26"/>
        <end position="396"/>
    </location>
</feature>
<keyword evidence="5 6" id="KW-0046">Antibiotic resistance</keyword>
<evidence type="ECO:0000256" key="6">
    <source>
        <dbReference type="RuleBase" id="RU361140"/>
    </source>
</evidence>
<dbReference type="GO" id="GO:0008800">
    <property type="term" value="F:beta-lactamase activity"/>
    <property type="evidence" value="ECO:0007669"/>
    <property type="project" value="UniProtKB-UniRule"/>
</dbReference>
<dbReference type="PANTHER" id="PTHR46825">
    <property type="entry name" value="D-ALANYL-D-ALANINE-CARBOXYPEPTIDASE/ENDOPEPTIDASE AMPH"/>
    <property type="match status" value="1"/>
</dbReference>
<dbReference type="PROSITE" id="PS00336">
    <property type="entry name" value="BETA_LACTAMASE_C"/>
    <property type="match status" value="1"/>
</dbReference>
<evidence type="ECO:0000256" key="7">
    <source>
        <dbReference type="SAM" id="SignalP"/>
    </source>
</evidence>
<accession>A0A6G1WJN7</accession>
<evidence type="ECO:0000256" key="4">
    <source>
        <dbReference type="ARBA" id="ARBA00022801"/>
    </source>
</evidence>
<dbReference type="GO" id="GO:0046677">
    <property type="term" value="P:response to antibiotic"/>
    <property type="evidence" value="ECO:0007669"/>
    <property type="project" value="UniProtKB-UniRule"/>
</dbReference>
<dbReference type="Pfam" id="PF00144">
    <property type="entry name" value="Beta-lactamase"/>
    <property type="match status" value="1"/>
</dbReference>
<keyword evidence="7" id="KW-0732">Signal</keyword>
<dbReference type="PROSITE" id="PS51257">
    <property type="entry name" value="PROKAR_LIPOPROTEIN"/>
    <property type="match status" value="1"/>
</dbReference>
<feature type="signal peptide" evidence="7">
    <location>
        <begin position="1"/>
        <end position="25"/>
    </location>
</feature>
<comment type="similarity">
    <text evidence="2 6">Belongs to the class-C beta-lactamase family.</text>
</comment>
<reference evidence="9" key="1">
    <citation type="journal article" date="2013" name="Genome Biol.">
        <title>Comparative genomics of the core and accessory genomes of 48 Sinorhizobium strains comprising five genospecies.</title>
        <authorList>
            <person name="Sugawara M."/>
            <person name="Epstein B."/>
            <person name="Badgley B.D."/>
            <person name="Unno T."/>
            <person name="Xu L."/>
            <person name="Reese J."/>
            <person name="Gyaneshwar P."/>
            <person name="Denny R."/>
            <person name="Mudge J."/>
            <person name="Bharti A.K."/>
            <person name="Farmer A.D."/>
            <person name="May G.D."/>
            <person name="Woodward J.E."/>
            <person name="Medigue C."/>
            <person name="Vallenet D."/>
            <person name="Lajus A."/>
            <person name="Rouy Z."/>
            <person name="Martinez-Vaz B."/>
            <person name="Tiffin P."/>
            <person name="Young N.D."/>
            <person name="Sadowsky M.J."/>
        </authorList>
    </citation>
    <scope>NUCLEOTIDE SEQUENCE</scope>
    <source>
        <strain evidence="9">M1</strain>
    </source>
</reference>
<dbReference type="SUPFAM" id="SSF56601">
    <property type="entry name" value="beta-lactamase/transpeptidase-like"/>
    <property type="match status" value="1"/>
</dbReference>
<comment type="caution">
    <text evidence="9">The sequence shown here is derived from an EMBL/GenBank/DDBJ whole genome shotgun (WGS) entry which is preliminary data.</text>
</comment>
<proteinExistence type="inferred from homology"/>
<protein>
    <recommendedName>
        <fullName evidence="3 6">Beta-lactamase</fullName>
        <ecNumber evidence="3 6">3.5.2.6</ecNumber>
    </recommendedName>
</protein>
<organism evidence="9">
    <name type="scientific">Sinorhizobium medicae</name>
    <dbReference type="NCBI Taxonomy" id="110321"/>
    <lineage>
        <taxon>Bacteria</taxon>
        <taxon>Pseudomonadati</taxon>
        <taxon>Pseudomonadota</taxon>
        <taxon>Alphaproteobacteria</taxon>
        <taxon>Hyphomicrobiales</taxon>
        <taxon>Rhizobiaceae</taxon>
        <taxon>Sinorhizobium/Ensifer group</taxon>
        <taxon>Sinorhizobium</taxon>
    </lineage>
</organism>
<gene>
    <name evidence="9" type="primary">ampC</name>
    <name evidence="9" type="ORF">GHJ91_12450</name>
</gene>
<evidence type="ECO:0000256" key="1">
    <source>
        <dbReference type="ARBA" id="ARBA00001526"/>
    </source>
</evidence>
<dbReference type="EC" id="3.5.2.6" evidence="3 6"/>
<dbReference type="NCBIfam" id="NF033085">
    <property type="entry name" value="bla_class_C"/>
    <property type="match status" value="1"/>
</dbReference>
<dbReference type="Gene3D" id="3.40.710.10">
    <property type="entry name" value="DD-peptidase/beta-lactamase superfamily"/>
    <property type="match status" value="1"/>
</dbReference>